<evidence type="ECO:0000256" key="5">
    <source>
        <dbReference type="ARBA" id="ARBA00023136"/>
    </source>
</evidence>
<proteinExistence type="inferred from homology"/>
<evidence type="ECO:0000313" key="7">
    <source>
        <dbReference type="EMBL" id="SDP86609.1"/>
    </source>
</evidence>
<sequence>MNKLIVFSIIGFLAQLVDGSLGMGFGATSASLLLMFGIAPAVASASIHMAEIATTAASGASHIWFKNVDRNILFKLTIPGAISAFVGAAFLSSIPADKIKPFISIFLILLGIYILVRFLFFNHSSSSDQSKTFSKKFMTPLGLVGGFFDAVGGGGWGPITTPILLSRKGIAPNKVIGTVATSEFAVAVSATLGFVLFLGVEHFQWLWVAAFMIGGVIAAPIAAYLVRIIPSYMLGVLVGGLIIFTNSITLIKTQGLSHSWATLSYVVIFSIWILSILYQLKNRKNYITLEGQVE</sequence>
<organism evidence="7 8">
    <name type="scientific">Litchfieldia salsa</name>
    <dbReference type="NCBI Taxonomy" id="930152"/>
    <lineage>
        <taxon>Bacteria</taxon>
        <taxon>Bacillati</taxon>
        <taxon>Bacillota</taxon>
        <taxon>Bacilli</taxon>
        <taxon>Bacillales</taxon>
        <taxon>Bacillaceae</taxon>
        <taxon>Litchfieldia</taxon>
    </lineage>
</organism>
<dbReference type="AlphaFoldDB" id="A0A1H0W790"/>
<evidence type="ECO:0000256" key="1">
    <source>
        <dbReference type="ARBA" id="ARBA00004141"/>
    </source>
</evidence>
<dbReference type="PANTHER" id="PTHR43701">
    <property type="entry name" value="MEMBRANE TRANSPORTER PROTEIN MJ0441-RELATED"/>
    <property type="match status" value="1"/>
</dbReference>
<reference evidence="8" key="1">
    <citation type="submission" date="2016-10" db="EMBL/GenBank/DDBJ databases">
        <authorList>
            <person name="Varghese N."/>
            <person name="Submissions S."/>
        </authorList>
    </citation>
    <scope>NUCLEOTIDE SEQUENCE [LARGE SCALE GENOMIC DNA]</scope>
    <source>
        <strain evidence="8">IBRC-M10078</strain>
    </source>
</reference>
<feature type="transmembrane region" description="Helical" evidence="6">
    <location>
        <begin position="175"/>
        <end position="199"/>
    </location>
</feature>
<comment type="subcellular location">
    <subcellularLocation>
        <location evidence="6">Cell membrane</location>
        <topology evidence="6">Multi-pass membrane protein</topology>
    </subcellularLocation>
    <subcellularLocation>
        <location evidence="1">Membrane</location>
        <topology evidence="1">Multi-pass membrane protein</topology>
    </subcellularLocation>
</comment>
<evidence type="ECO:0000256" key="6">
    <source>
        <dbReference type="RuleBase" id="RU363041"/>
    </source>
</evidence>
<keyword evidence="8" id="KW-1185">Reference proteome</keyword>
<evidence type="ECO:0000256" key="2">
    <source>
        <dbReference type="ARBA" id="ARBA00009142"/>
    </source>
</evidence>
<dbReference type="InterPro" id="IPR051598">
    <property type="entry name" value="TSUP/Inactive_protease-like"/>
</dbReference>
<feature type="transmembrane region" description="Helical" evidence="6">
    <location>
        <begin position="102"/>
        <end position="121"/>
    </location>
</feature>
<dbReference type="Proteomes" id="UP000199159">
    <property type="component" value="Unassembled WGS sequence"/>
</dbReference>
<evidence type="ECO:0000256" key="4">
    <source>
        <dbReference type="ARBA" id="ARBA00022989"/>
    </source>
</evidence>
<dbReference type="RefSeq" id="WP_090856882.1">
    <property type="nucleotide sequence ID" value="NZ_FNJU01000009.1"/>
</dbReference>
<evidence type="ECO:0000256" key="3">
    <source>
        <dbReference type="ARBA" id="ARBA00022692"/>
    </source>
</evidence>
<feature type="transmembrane region" description="Helical" evidence="6">
    <location>
        <begin position="257"/>
        <end position="278"/>
    </location>
</feature>
<keyword evidence="3 6" id="KW-0812">Transmembrane</keyword>
<comment type="similarity">
    <text evidence="2 6">Belongs to the 4-toluene sulfonate uptake permease (TSUP) (TC 2.A.102) family.</text>
</comment>
<dbReference type="InterPro" id="IPR002781">
    <property type="entry name" value="TM_pro_TauE-like"/>
</dbReference>
<keyword evidence="5 6" id="KW-0472">Membrane</keyword>
<dbReference type="Pfam" id="PF01925">
    <property type="entry name" value="TauE"/>
    <property type="match status" value="1"/>
</dbReference>
<feature type="transmembrane region" description="Helical" evidence="6">
    <location>
        <begin position="232"/>
        <end position="251"/>
    </location>
</feature>
<keyword evidence="4 6" id="KW-1133">Transmembrane helix</keyword>
<dbReference type="EMBL" id="FNJU01000009">
    <property type="protein sequence ID" value="SDP86609.1"/>
    <property type="molecule type" value="Genomic_DNA"/>
</dbReference>
<evidence type="ECO:0000313" key="8">
    <source>
        <dbReference type="Proteomes" id="UP000199159"/>
    </source>
</evidence>
<dbReference type="GO" id="GO:0005886">
    <property type="term" value="C:plasma membrane"/>
    <property type="evidence" value="ECO:0007669"/>
    <property type="project" value="UniProtKB-SubCell"/>
</dbReference>
<feature type="transmembrane region" description="Helical" evidence="6">
    <location>
        <begin position="205"/>
        <end position="225"/>
    </location>
</feature>
<accession>A0A1H0W790</accession>
<dbReference type="OrthoDB" id="45564at2"/>
<dbReference type="PANTHER" id="PTHR43701:SF12">
    <property type="entry name" value="MEMBRANE TRANSPORTER PROTEIN YTNM-RELATED"/>
    <property type="match status" value="1"/>
</dbReference>
<gene>
    <name evidence="7" type="ORF">SAMN05216565_109153</name>
</gene>
<name>A0A1H0W790_9BACI</name>
<keyword evidence="6" id="KW-1003">Cell membrane</keyword>
<protein>
    <recommendedName>
        <fullName evidence="6">Probable membrane transporter protein</fullName>
    </recommendedName>
</protein>
<feature type="transmembrane region" description="Helical" evidence="6">
    <location>
        <begin position="72"/>
        <end position="96"/>
    </location>
</feature>